<dbReference type="RefSeq" id="WP_042983678.1">
    <property type="nucleotide sequence ID" value="NZ_JMQC01000008.1"/>
</dbReference>
<evidence type="ECO:0000313" key="4">
    <source>
        <dbReference type="EMBL" id="RFT67622.1"/>
    </source>
</evidence>
<gene>
    <name evidence="4" type="ORF">D0U04_07585</name>
    <name evidence="3" type="ORF">DJ93_4855</name>
</gene>
<feature type="compositionally biased region" description="Basic and acidic residues" evidence="1">
    <location>
        <begin position="1"/>
        <end position="24"/>
    </location>
</feature>
<evidence type="ECO:0008006" key="7">
    <source>
        <dbReference type="Google" id="ProtNLM"/>
    </source>
</evidence>
<dbReference type="Proteomes" id="UP000029389">
    <property type="component" value="Unassembled WGS sequence"/>
</dbReference>
<proteinExistence type="predicted"/>
<keyword evidence="2" id="KW-0812">Transmembrane</keyword>
<feature type="region of interest" description="Disordered" evidence="1">
    <location>
        <begin position="1"/>
        <end position="33"/>
    </location>
</feature>
<dbReference type="PATRIC" id="fig|1405.8.peg.4998"/>
<reference evidence="4 6" key="2">
    <citation type="submission" date="2018-08" db="EMBL/GenBank/DDBJ databases">
        <title>Bacillus clarus sp. nov. strain PS00077A.</title>
        <authorList>
            <person name="Mendez Acevedo M."/>
            <person name="Carroll L."/>
            <person name="Mukherjee M."/>
            <person name="Wiedmann M."/>
            <person name="Kovac J."/>
        </authorList>
    </citation>
    <scope>NUCLEOTIDE SEQUENCE [LARGE SCALE GENOMIC DNA]</scope>
    <source>
        <strain evidence="4 6">PS00077A</strain>
    </source>
</reference>
<keyword evidence="2" id="KW-1133">Transmembrane helix</keyword>
<evidence type="ECO:0000256" key="2">
    <source>
        <dbReference type="SAM" id="Phobius"/>
    </source>
</evidence>
<keyword evidence="2" id="KW-0472">Membrane</keyword>
<evidence type="ECO:0000313" key="5">
    <source>
        <dbReference type="Proteomes" id="UP000029389"/>
    </source>
</evidence>
<evidence type="ECO:0000256" key="1">
    <source>
        <dbReference type="SAM" id="MobiDB-lite"/>
    </source>
</evidence>
<organism evidence="3 5">
    <name type="scientific">Bacillus clarus</name>
    <dbReference type="NCBI Taxonomy" id="2338372"/>
    <lineage>
        <taxon>Bacteria</taxon>
        <taxon>Bacillati</taxon>
        <taxon>Bacillota</taxon>
        <taxon>Bacilli</taxon>
        <taxon>Bacillales</taxon>
        <taxon>Bacillaceae</taxon>
        <taxon>Bacillus</taxon>
        <taxon>Bacillus cereus group</taxon>
    </lineage>
</organism>
<comment type="caution">
    <text evidence="3">The sequence shown here is derived from an EMBL/GenBank/DDBJ whole genome shotgun (WGS) entry which is preliminary data.</text>
</comment>
<dbReference type="InterPro" id="IPR045946">
    <property type="entry name" value="DUF6366"/>
</dbReference>
<dbReference type="EMBL" id="QVOD01000006">
    <property type="protein sequence ID" value="RFT67622.1"/>
    <property type="molecule type" value="Genomic_DNA"/>
</dbReference>
<sequence length="73" mass="8184">MSKDKETPERARARERLRQEELKRNPTGNMNDAFHRASNGKLADLVGSLGWKGTGILILVILIGFVLASIFFK</sequence>
<dbReference type="Pfam" id="PF19893">
    <property type="entry name" value="DUF6366"/>
    <property type="match status" value="1"/>
</dbReference>
<evidence type="ECO:0000313" key="6">
    <source>
        <dbReference type="Proteomes" id="UP000264294"/>
    </source>
</evidence>
<dbReference type="AlphaFoldDB" id="A0A090YKG3"/>
<feature type="transmembrane region" description="Helical" evidence="2">
    <location>
        <begin position="49"/>
        <end position="72"/>
    </location>
</feature>
<dbReference type="EMBL" id="JMQC01000008">
    <property type="protein sequence ID" value="KFM98696.1"/>
    <property type="molecule type" value="Genomic_DNA"/>
</dbReference>
<accession>A0A090YKG3</accession>
<evidence type="ECO:0000313" key="3">
    <source>
        <dbReference type="EMBL" id="KFM98696.1"/>
    </source>
</evidence>
<reference evidence="3 5" key="1">
    <citation type="submission" date="2014-04" db="EMBL/GenBank/DDBJ databases">
        <authorList>
            <person name="Bishop-Lilly K.A."/>
            <person name="Broomall S.M."/>
            <person name="Chain P.S."/>
            <person name="Chertkov O."/>
            <person name="Coyne S.R."/>
            <person name="Daligault H.E."/>
            <person name="Davenport K.W."/>
            <person name="Erkkila T."/>
            <person name="Frey K.G."/>
            <person name="Gibbons H.S."/>
            <person name="Gu W."/>
            <person name="Jaissle J."/>
            <person name="Johnson S.L."/>
            <person name="Koroleva G.I."/>
            <person name="Ladner J.T."/>
            <person name="Lo C.-C."/>
            <person name="Minogue T.D."/>
            <person name="Munk C."/>
            <person name="Palacios G.F."/>
            <person name="Redden C.L."/>
            <person name="Rosenzweig C.N."/>
            <person name="Scholz M.B."/>
            <person name="Teshima H."/>
            <person name="Xu Y."/>
        </authorList>
    </citation>
    <scope>NUCLEOTIDE SEQUENCE [LARGE SCALE GENOMIC DNA]</scope>
    <source>
        <strain evidence="3 5">BHP</strain>
    </source>
</reference>
<protein>
    <recommendedName>
        <fullName evidence="7">Phage capsid protein</fullName>
    </recommendedName>
</protein>
<name>A0A090YKG3_9BACI</name>
<keyword evidence="6" id="KW-1185">Reference proteome</keyword>
<dbReference type="Proteomes" id="UP000264294">
    <property type="component" value="Unassembled WGS sequence"/>
</dbReference>